<dbReference type="SMART" id="SM00408">
    <property type="entry name" value="IGc2"/>
    <property type="match status" value="2"/>
</dbReference>
<dbReference type="Pfam" id="PF13927">
    <property type="entry name" value="Ig_3"/>
    <property type="match status" value="1"/>
</dbReference>
<feature type="domain" description="Ig-like" evidence="6">
    <location>
        <begin position="170"/>
        <end position="254"/>
    </location>
</feature>
<dbReference type="InterPro" id="IPR003598">
    <property type="entry name" value="Ig_sub2"/>
</dbReference>
<evidence type="ECO:0000259" key="6">
    <source>
        <dbReference type="PROSITE" id="PS50835"/>
    </source>
</evidence>
<dbReference type="AlphaFoldDB" id="A0A9X0CZ75"/>
<keyword evidence="4" id="KW-0393">Immunoglobulin domain</keyword>
<evidence type="ECO:0000256" key="2">
    <source>
        <dbReference type="ARBA" id="ARBA00022737"/>
    </source>
</evidence>
<dbReference type="InterPro" id="IPR003599">
    <property type="entry name" value="Ig_sub"/>
</dbReference>
<gene>
    <name evidence="7" type="ORF">OS493_004579</name>
</gene>
<feature type="domain" description="Ig-like" evidence="6">
    <location>
        <begin position="259"/>
        <end position="340"/>
    </location>
</feature>
<dbReference type="InterPro" id="IPR051170">
    <property type="entry name" value="Neural/epithelial_adhesion"/>
</dbReference>
<dbReference type="Gene3D" id="2.60.40.10">
    <property type="entry name" value="Immunoglobulins"/>
    <property type="match status" value="2"/>
</dbReference>
<feature type="region of interest" description="Disordered" evidence="5">
    <location>
        <begin position="405"/>
        <end position="499"/>
    </location>
</feature>
<comment type="caution">
    <text evidence="7">The sequence shown here is derived from an EMBL/GenBank/DDBJ whole genome shotgun (WGS) entry which is preliminary data.</text>
</comment>
<dbReference type="Proteomes" id="UP001163046">
    <property type="component" value="Unassembled WGS sequence"/>
</dbReference>
<feature type="compositionally biased region" description="Polar residues" evidence="5">
    <location>
        <begin position="479"/>
        <end position="499"/>
    </location>
</feature>
<evidence type="ECO:0000256" key="5">
    <source>
        <dbReference type="SAM" id="MobiDB-lite"/>
    </source>
</evidence>
<keyword evidence="2" id="KW-0677">Repeat</keyword>
<evidence type="ECO:0000313" key="8">
    <source>
        <dbReference type="Proteomes" id="UP001163046"/>
    </source>
</evidence>
<proteinExistence type="predicted"/>
<feature type="compositionally biased region" description="Polar residues" evidence="5">
    <location>
        <begin position="405"/>
        <end position="422"/>
    </location>
</feature>
<evidence type="ECO:0000313" key="7">
    <source>
        <dbReference type="EMBL" id="KAJ7380985.1"/>
    </source>
</evidence>
<dbReference type="PANTHER" id="PTHR12231:SF253">
    <property type="entry name" value="DPR-INTERACTING PROTEIN ETA, ISOFORM B-RELATED"/>
    <property type="match status" value="1"/>
</dbReference>
<dbReference type="InterPro" id="IPR013783">
    <property type="entry name" value="Ig-like_fold"/>
</dbReference>
<keyword evidence="3" id="KW-1015">Disulfide bond</keyword>
<dbReference type="PROSITE" id="PS50835">
    <property type="entry name" value="IG_LIKE"/>
    <property type="match status" value="2"/>
</dbReference>
<accession>A0A9X0CZ75</accession>
<name>A0A9X0CZ75_9CNID</name>
<dbReference type="PANTHER" id="PTHR12231">
    <property type="entry name" value="CTX-RELATED TYPE I TRANSMEMBRANE PROTEIN"/>
    <property type="match status" value="1"/>
</dbReference>
<feature type="compositionally biased region" description="Polar residues" evidence="5">
    <location>
        <begin position="450"/>
        <end position="468"/>
    </location>
</feature>
<keyword evidence="8" id="KW-1185">Reference proteome</keyword>
<dbReference type="OrthoDB" id="6022720at2759"/>
<feature type="compositionally biased region" description="Low complexity" evidence="5">
    <location>
        <begin position="423"/>
        <end position="437"/>
    </location>
</feature>
<reference evidence="7" key="1">
    <citation type="submission" date="2023-01" db="EMBL/GenBank/DDBJ databases">
        <title>Genome assembly of the deep-sea coral Lophelia pertusa.</title>
        <authorList>
            <person name="Herrera S."/>
            <person name="Cordes E."/>
        </authorList>
    </citation>
    <scope>NUCLEOTIDE SEQUENCE</scope>
    <source>
        <strain evidence="7">USNM1676648</strain>
        <tissue evidence="7">Polyp</tissue>
    </source>
</reference>
<keyword evidence="1" id="KW-0732">Signal</keyword>
<dbReference type="InterPro" id="IPR036179">
    <property type="entry name" value="Ig-like_dom_sf"/>
</dbReference>
<organism evidence="7 8">
    <name type="scientific">Desmophyllum pertusum</name>
    <dbReference type="NCBI Taxonomy" id="174260"/>
    <lineage>
        <taxon>Eukaryota</taxon>
        <taxon>Metazoa</taxon>
        <taxon>Cnidaria</taxon>
        <taxon>Anthozoa</taxon>
        <taxon>Hexacorallia</taxon>
        <taxon>Scleractinia</taxon>
        <taxon>Caryophylliina</taxon>
        <taxon>Caryophylliidae</taxon>
        <taxon>Desmophyllum</taxon>
    </lineage>
</organism>
<evidence type="ECO:0000256" key="1">
    <source>
        <dbReference type="ARBA" id="ARBA00022729"/>
    </source>
</evidence>
<protein>
    <recommendedName>
        <fullName evidence="6">Ig-like domain-containing protein</fullName>
    </recommendedName>
</protein>
<dbReference type="SUPFAM" id="SSF48726">
    <property type="entry name" value="Immunoglobulin"/>
    <property type="match status" value="2"/>
</dbReference>
<evidence type="ECO:0000256" key="3">
    <source>
        <dbReference type="ARBA" id="ARBA00023157"/>
    </source>
</evidence>
<sequence>MAYFVIFSAASSSIGDAASSMCTCPCGSSTMGSQSYLSSFVSSSNASITSNVSPASLSSSSFVSSSTDASTTSNVPPASLSSSSFVSSSTDASTTSNVPPATLSSSSFVSSMTDASTTSNVPTSLSSRICYCPCSTAAPTCRCRVHLCSHKHERRRRQCYCQHHSVVDAPSVDINPTAATVIEGNNITLTCNASGKPAPVITWKKAGESVLLSRNSSVTIVNVSRPGTPDNMIRYQCTASNGVGTNATATVNVTVHYLPTALAITPTPVNTTVLLGATVVLTCKTDANPAAHLYHFYFDGNHIGNSSSGVFNATVDKDGVYTCVPINTVGTGINATVRMTAVAVPASQSATSSPSQSMSLTSRESAIVGATVSSQSDNISTSVLQSQSPSVPLASEDVLLTTRPLQSASPSVSQKVSASMTVPASQSATPSPSQSMSLTSRESAIVGATVSGQSDNISTSVLQSQSPSVPLVSEDVSTRPLQSASPSVSQKVSASMSES</sequence>
<dbReference type="Pfam" id="PF13895">
    <property type="entry name" value="Ig_2"/>
    <property type="match status" value="1"/>
</dbReference>
<dbReference type="InterPro" id="IPR007110">
    <property type="entry name" value="Ig-like_dom"/>
</dbReference>
<dbReference type="EMBL" id="MU826351">
    <property type="protein sequence ID" value="KAJ7380985.1"/>
    <property type="molecule type" value="Genomic_DNA"/>
</dbReference>
<dbReference type="SMART" id="SM00409">
    <property type="entry name" value="IG"/>
    <property type="match status" value="2"/>
</dbReference>
<evidence type="ECO:0000256" key="4">
    <source>
        <dbReference type="ARBA" id="ARBA00023319"/>
    </source>
</evidence>